<dbReference type="GO" id="GO:0006749">
    <property type="term" value="P:glutathione metabolic process"/>
    <property type="evidence" value="ECO:0007669"/>
    <property type="project" value="TreeGrafter"/>
</dbReference>
<dbReference type="Pfam" id="PF19278">
    <property type="entry name" value="Hydant_A_C"/>
    <property type="match status" value="1"/>
</dbReference>
<gene>
    <name evidence="4" type="ORF">FF100_32800</name>
</gene>
<dbReference type="Pfam" id="PF05378">
    <property type="entry name" value="Hydant_A_N"/>
    <property type="match status" value="1"/>
</dbReference>
<keyword evidence="5" id="KW-1185">Reference proteome</keyword>
<evidence type="ECO:0000313" key="4">
    <source>
        <dbReference type="EMBL" id="TNC07299.1"/>
    </source>
</evidence>
<accession>A0A5C4L7B0</accession>
<dbReference type="OrthoDB" id="9759608at2"/>
<evidence type="ECO:0000259" key="3">
    <source>
        <dbReference type="Pfam" id="PF19278"/>
    </source>
</evidence>
<evidence type="ECO:0000259" key="2">
    <source>
        <dbReference type="Pfam" id="PF05378"/>
    </source>
</evidence>
<dbReference type="GO" id="GO:0017168">
    <property type="term" value="F:5-oxoprolinase (ATP-hydrolyzing) activity"/>
    <property type="evidence" value="ECO:0007669"/>
    <property type="project" value="TreeGrafter"/>
</dbReference>
<sequence>MTWRVGIDIGGTFTDVALVEESTGRIGIAKVPTTPRDFAQGVLDGLDAGLTRGGIDPGAVSLLSHATTVVTNALLEGKGATTASIGTRGFRDLLELRRSMRTDLYDLFQDSPPVIVPRRFRYEITERIDAQGEVVTPLAEDEVPALVEALRAAGVQTVAVSLLFSFLNDAHERRLGAMLRAALPEMQVFLSCEVLPEIREFERASTTAVCAYVGPLLQSYLGRLQEAVSAAGLPALHVMGSSGGVVDIAECLRMPAQAVESGPAAGVIAAALAGEQLGETRIISFDMGGTTAKASVIVDGEIAVTADYEVGGATHAKRWAGGTGHPIRVPVIDLAEVSSGGGSIAWIDPGGSLKVGPRSAGALPGPVAYGKGGTLPTVTDANVVLGYLNPVSLLDGALPIDRDGAERAIIEHIAAPLGLTAIEAAARILEVVDANMSGALNIVSVERGHDPREFTMIAFGGAGPVHAMTLASGLGISRVIVPPGPGAFSALGLVASDLKREYSRTFYTTLAGLDLGRLAEAYASMEAQGVAMLAAAGVDPGHRSLKRFADLRYRRQAYELTVPVEDGSVTPETVAALAEAFHSKHLRTYGHANDREPIQVVNLRLTAAGRRPALVLRQATEPAAARENWRDVWFPGLGLTRTRIVWRGGLAPSFAVTGPAIIESLDSTTVVPPAWTVAVNADGFLIAQETTHGVA</sequence>
<dbReference type="Proteomes" id="UP000305267">
    <property type="component" value="Unassembled WGS sequence"/>
</dbReference>
<reference evidence="4 5" key="1">
    <citation type="submission" date="2019-06" db="EMBL/GenBank/DDBJ databases">
        <title>Genome of Methylobacterium sp. 17Sr1-39.</title>
        <authorList>
            <person name="Seo T."/>
        </authorList>
    </citation>
    <scope>NUCLEOTIDE SEQUENCE [LARGE SCALE GENOMIC DNA]</scope>
    <source>
        <strain evidence="4 5">17Sr1-39</strain>
    </source>
</reference>
<evidence type="ECO:0000259" key="1">
    <source>
        <dbReference type="Pfam" id="PF01968"/>
    </source>
</evidence>
<dbReference type="InterPro" id="IPR043129">
    <property type="entry name" value="ATPase_NBD"/>
</dbReference>
<dbReference type="RefSeq" id="WP_139040219.1">
    <property type="nucleotide sequence ID" value="NZ_VDDA01000037.1"/>
</dbReference>
<organism evidence="4 5">
    <name type="scientific">Methylobacterium terricola</name>
    <dbReference type="NCBI Taxonomy" id="2583531"/>
    <lineage>
        <taxon>Bacteria</taxon>
        <taxon>Pseudomonadati</taxon>
        <taxon>Pseudomonadota</taxon>
        <taxon>Alphaproteobacteria</taxon>
        <taxon>Hyphomicrobiales</taxon>
        <taxon>Methylobacteriaceae</taxon>
        <taxon>Methylobacterium</taxon>
    </lineage>
</organism>
<proteinExistence type="predicted"/>
<name>A0A5C4L7B0_9HYPH</name>
<dbReference type="InterPro" id="IPR045079">
    <property type="entry name" value="Oxoprolinase-like"/>
</dbReference>
<dbReference type="InterPro" id="IPR002821">
    <property type="entry name" value="Hydantoinase_A"/>
</dbReference>
<dbReference type="GO" id="GO:0005829">
    <property type="term" value="C:cytosol"/>
    <property type="evidence" value="ECO:0007669"/>
    <property type="project" value="TreeGrafter"/>
</dbReference>
<protein>
    <submittedName>
        <fullName evidence="4">Hydantoinase/oxoprolinase family protein</fullName>
    </submittedName>
</protein>
<feature type="domain" description="Acetophenone carboxylase-like C-terminal" evidence="3">
    <location>
        <begin position="518"/>
        <end position="680"/>
    </location>
</feature>
<dbReference type="SUPFAM" id="SSF53067">
    <property type="entry name" value="Actin-like ATPase domain"/>
    <property type="match status" value="1"/>
</dbReference>
<dbReference type="Pfam" id="PF01968">
    <property type="entry name" value="Hydantoinase_A"/>
    <property type="match status" value="1"/>
</dbReference>
<dbReference type="AlphaFoldDB" id="A0A5C4L7B0"/>
<feature type="domain" description="Hydantoinase A/oxoprolinase" evidence="1">
    <location>
        <begin position="203"/>
        <end position="501"/>
    </location>
</feature>
<dbReference type="InterPro" id="IPR049517">
    <property type="entry name" value="ACX-like_C"/>
</dbReference>
<feature type="domain" description="Hydantoinase/oxoprolinase N-terminal" evidence="2">
    <location>
        <begin position="4"/>
        <end position="181"/>
    </location>
</feature>
<dbReference type="PANTHER" id="PTHR11365">
    <property type="entry name" value="5-OXOPROLINASE RELATED"/>
    <property type="match status" value="1"/>
</dbReference>
<comment type="caution">
    <text evidence="4">The sequence shown here is derived from an EMBL/GenBank/DDBJ whole genome shotgun (WGS) entry which is preliminary data.</text>
</comment>
<dbReference type="PANTHER" id="PTHR11365:SF23">
    <property type="entry name" value="HYPOTHETICAL 5-OXOPROLINASE (EUROFUNG)-RELATED"/>
    <property type="match status" value="1"/>
</dbReference>
<evidence type="ECO:0000313" key="5">
    <source>
        <dbReference type="Proteomes" id="UP000305267"/>
    </source>
</evidence>
<dbReference type="EMBL" id="VDDA01000037">
    <property type="protein sequence ID" value="TNC07299.1"/>
    <property type="molecule type" value="Genomic_DNA"/>
</dbReference>
<dbReference type="InterPro" id="IPR008040">
    <property type="entry name" value="Hydant_A_N"/>
</dbReference>